<reference evidence="7 8" key="1">
    <citation type="journal article" date="2020" name="IScience">
        <title>Genome Sequencing of the Endangered Kingdonia uniflora (Circaeasteraceae, Ranunculales) Reveals Potential Mechanisms of Evolutionary Specialization.</title>
        <authorList>
            <person name="Sun Y."/>
            <person name="Deng T."/>
            <person name="Zhang A."/>
            <person name="Moore M.J."/>
            <person name="Landis J.B."/>
            <person name="Lin N."/>
            <person name="Zhang H."/>
            <person name="Zhang X."/>
            <person name="Huang J."/>
            <person name="Zhang X."/>
            <person name="Sun H."/>
            <person name="Wang H."/>
        </authorList>
    </citation>
    <scope>NUCLEOTIDE SEQUENCE [LARGE SCALE GENOMIC DNA]</scope>
    <source>
        <strain evidence="7">TB1705</strain>
        <tissue evidence="7">Leaf</tissue>
    </source>
</reference>
<proteinExistence type="predicted"/>
<evidence type="ECO:0000313" key="8">
    <source>
        <dbReference type="Proteomes" id="UP000541444"/>
    </source>
</evidence>
<evidence type="ECO:0000256" key="4">
    <source>
        <dbReference type="ARBA" id="ARBA00022922"/>
    </source>
</evidence>
<keyword evidence="5" id="KW-1133">Transmembrane helix</keyword>
<feature type="domain" description="Starch synthase catalytic" evidence="6">
    <location>
        <begin position="88"/>
        <end position="133"/>
    </location>
</feature>
<dbReference type="PANTHER" id="PTHR45825:SF3">
    <property type="entry name" value="GRANULE-BOUND STARCH SYNTHASE 1, CHLOROPLASTIC_AMYLOPLASTIC"/>
    <property type="match status" value="1"/>
</dbReference>
<dbReference type="InterPro" id="IPR013534">
    <property type="entry name" value="Starch_synth_cat_dom"/>
</dbReference>
<evidence type="ECO:0000256" key="1">
    <source>
        <dbReference type="ARBA" id="ARBA00004727"/>
    </source>
</evidence>
<gene>
    <name evidence="7" type="ORF">GIB67_042662</name>
</gene>
<dbReference type="Proteomes" id="UP000541444">
    <property type="component" value="Unassembled WGS sequence"/>
</dbReference>
<dbReference type="UniPathway" id="UPA00152"/>
<dbReference type="GO" id="GO:0019252">
    <property type="term" value="P:starch biosynthetic process"/>
    <property type="evidence" value="ECO:0007669"/>
    <property type="project" value="UniProtKB-UniPathway"/>
</dbReference>
<dbReference type="OrthoDB" id="1748558at2759"/>
<dbReference type="GO" id="GO:0016757">
    <property type="term" value="F:glycosyltransferase activity"/>
    <property type="evidence" value="ECO:0007669"/>
    <property type="project" value="UniProtKB-KW"/>
</dbReference>
<sequence length="194" mass="21610">MNHKSDFPAQFLSTFFQADIDGWIEVSTKNKSTEKELVDLSSCHSYGAYALAITVVQMRSTKLFNEMPVINAVLWTALLLVMFIVGRGAEVDPWSKTKGLGDVLGGLPPAMAANGHWVMTDSPCYNRYKDVWNTTVSVEVALEALRALSLSSNKYFSGPYGDDVIFIGNDWKTTLLPYYIKSINKFQGIYESAK</sequence>
<keyword evidence="5" id="KW-0812">Transmembrane</keyword>
<dbReference type="PANTHER" id="PTHR45825">
    <property type="entry name" value="GRANULE-BOUND STARCH SYNTHASE 1, CHLOROPLASTIC/AMYLOPLASTIC"/>
    <property type="match status" value="1"/>
</dbReference>
<name>A0A7J7P2R5_9MAGN</name>
<keyword evidence="3" id="KW-0808">Transferase</keyword>
<protein>
    <recommendedName>
        <fullName evidence="6">Starch synthase catalytic domain-containing protein</fullName>
    </recommendedName>
</protein>
<accession>A0A7J7P2R5</accession>
<feature type="transmembrane region" description="Helical" evidence="5">
    <location>
        <begin position="68"/>
        <end position="86"/>
    </location>
</feature>
<evidence type="ECO:0000313" key="7">
    <source>
        <dbReference type="EMBL" id="KAF6173532.1"/>
    </source>
</evidence>
<feature type="non-terminal residue" evidence="7">
    <location>
        <position position="1"/>
    </location>
</feature>
<evidence type="ECO:0000256" key="2">
    <source>
        <dbReference type="ARBA" id="ARBA00022676"/>
    </source>
</evidence>
<keyword evidence="8" id="KW-1185">Reference proteome</keyword>
<evidence type="ECO:0000256" key="5">
    <source>
        <dbReference type="SAM" id="Phobius"/>
    </source>
</evidence>
<dbReference type="EMBL" id="JACGCM010000338">
    <property type="protein sequence ID" value="KAF6173532.1"/>
    <property type="molecule type" value="Genomic_DNA"/>
</dbReference>
<keyword evidence="2" id="KW-0328">Glycosyltransferase</keyword>
<dbReference type="AlphaFoldDB" id="A0A7J7P2R5"/>
<evidence type="ECO:0000256" key="3">
    <source>
        <dbReference type="ARBA" id="ARBA00022679"/>
    </source>
</evidence>
<dbReference type="Pfam" id="PF08323">
    <property type="entry name" value="Glyco_transf_5"/>
    <property type="match status" value="1"/>
</dbReference>
<keyword evidence="4" id="KW-0750">Starch biosynthesis</keyword>
<organism evidence="7 8">
    <name type="scientific">Kingdonia uniflora</name>
    <dbReference type="NCBI Taxonomy" id="39325"/>
    <lineage>
        <taxon>Eukaryota</taxon>
        <taxon>Viridiplantae</taxon>
        <taxon>Streptophyta</taxon>
        <taxon>Embryophyta</taxon>
        <taxon>Tracheophyta</taxon>
        <taxon>Spermatophyta</taxon>
        <taxon>Magnoliopsida</taxon>
        <taxon>Ranunculales</taxon>
        <taxon>Circaeasteraceae</taxon>
        <taxon>Kingdonia</taxon>
    </lineage>
</organism>
<dbReference type="SUPFAM" id="SSF53756">
    <property type="entry name" value="UDP-Glycosyltransferase/glycogen phosphorylase"/>
    <property type="match status" value="1"/>
</dbReference>
<keyword evidence="5" id="KW-0472">Membrane</keyword>
<evidence type="ECO:0000259" key="6">
    <source>
        <dbReference type="Pfam" id="PF08323"/>
    </source>
</evidence>
<dbReference type="Gene3D" id="3.40.50.2000">
    <property type="entry name" value="Glycogen Phosphorylase B"/>
    <property type="match status" value="2"/>
</dbReference>
<comment type="pathway">
    <text evidence="1">Glycan biosynthesis; starch biosynthesis.</text>
</comment>
<comment type="caution">
    <text evidence="7">The sequence shown here is derived from an EMBL/GenBank/DDBJ whole genome shotgun (WGS) entry which is preliminary data.</text>
</comment>